<evidence type="ECO:0000256" key="1">
    <source>
        <dbReference type="SAM" id="MobiDB-lite"/>
    </source>
</evidence>
<comment type="caution">
    <text evidence="4">The sequence shown here is derived from an EMBL/GenBank/DDBJ whole genome shotgun (WGS) entry which is preliminary data.</text>
</comment>
<keyword evidence="2" id="KW-1133">Transmembrane helix</keyword>
<feature type="domain" description="Protein kinase" evidence="3">
    <location>
        <begin position="11"/>
        <end position="291"/>
    </location>
</feature>
<proteinExistence type="predicted"/>
<feature type="region of interest" description="Disordered" evidence="1">
    <location>
        <begin position="652"/>
        <end position="690"/>
    </location>
</feature>
<keyword evidence="2" id="KW-0472">Membrane</keyword>
<dbReference type="GO" id="GO:0005694">
    <property type="term" value="C:chromosome"/>
    <property type="evidence" value="ECO:0007669"/>
    <property type="project" value="InterPro"/>
</dbReference>
<dbReference type="InterPro" id="IPR000719">
    <property type="entry name" value="Prot_kinase_dom"/>
</dbReference>
<evidence type="ECO:0000313" key="4">
    <source>
        <dbReference type="EMBL" id="MVO18276.1"/>
    </source>
</evidence>
<keyword evidence="5" id="KW-1185">Reference proteome</keyword>
<dbReference type="SUPFAM" id="SSF56112">
    <property type="entry name" value="Protein kinase-like (PK-like)"/>
    <property type="match status" value="1"/>
</dbReference>
<dbReference type="Gene3D" id="3.30.65.10">
    <property type="entry name" value="Bacterial Topoisomerase I, domain 1"/>
    <property type="match status" value="1"/>
</dbReference>
<organism evidence="4 5">
    <name type="scientific">Parasedimentitalea huanghaiensis</name>
    <dbReference type="NCBI Taxonomy" id="2682100"/>
    <lineage>
        <taxon>Bacteria</taxon>
        <taxon>Pseudomonadati</taxon>
        <taxon>Pseudomonadota</taxon>
        <taxon>Alphaproteobacteria</taxon>
        <taxon>Rhodobacterales</taxon>
        <taxon>Paracoccaceae</taxon>
        <taxon>Parasedimentitalea</taxon>
    </lineage>
</organism>
<dbReference type="Pfam" id="PF01396">
    <property type="entry name" value="Zn_ribbon_Top1"/>
    <property type="match status" value="1"/>
</dbReference>
<dbReference type="EMBL" id="WQLV01000018">
    <property type="protein sequence ID" value="MVO18276.1"/>
    <property type="molecule type" value="Genomic_DNA"/>
</dbReference>
<accession>A0A6L6WKB7</accession>
<dbReference type="Proteomes" id="UP000478892">
    <property type="component" value="Unassembled WGS sequence"/>
</dbReference>
<dbReference type="RefSeq" id="WP_157024491.1">
    <property type="nucleotide sequence ID" value="NZ_WQLV01000018.1"/>
</dbReference>
<keyword evidence="2" id="KW-0812">Transmembrane</keyword>
<dbReference type="PROSITE" id="PS50011">
    <property type="entry name" value="PROTEIN_KINASE_DOM"/>
    <property type="match status" value="1"/>
</dbReference>
<feature type="compositionally biased region" description="Low complexity" evidence="1">
    <location>
        <begin position="667"/>
        <end position="687"/>
    </location>
</feature>
<reference evidence="4 5" key="1">
    <citation type="submission" date="2019-12" db="EMBL/GenBank/DDBJ databases">
        <authorList>
            <person name="Zhang Y.-J."/>
        </authorList>
    </citation>
    <scope>NUCLEOTIDE SEQUENCE [LARGE SCALE GENOMIC DNA]</scope>
    <source>
        <strain evidence="4 5">CY05</strain>
    </source>
</reference>
<dbReference type="SUPFAM" id="SSF57783">
    <property type="entry name" value="Zinc beta-ribbon"/>
    <property type="match status" value="1"/>
</dbReference>
<gene>
    <name evidence="4" type="ORF">GO984_20860</name>
</gene>
<dbReference type="AlphaFoldDB" id="A0A6L6WKB7"/>
<name>A0A6L6WKB7_9RHOB</name>
<evidence type="ECO:0000259" key="3">
    <source>
        <dbReference type="PROSITE" id="PS50011"/>
    </source>
</evidence>
<evidence type="ECO:0000313" key="5">
    <source>
        <dbReference type="Proteomes" id="UP000478892"/>
    </source>
</evidence>
<dbReference type="GO" id="GO:0006265">
    <property type="term" value="P:DNA topological change"/>
    <property type="evidence" value="ECO:0007669"/>
    <property type="project" value="InterPro"/>
</dbReference>
<dbReference type="GO" id="GO:0003916">
    <property type="term" value="F:DNA topoisomerase activity"/>
    <property type="evidence" value="ECO:0007669"/>
    <property type="project" value="InterPro"/>
</dbReference>
<dbReference type="Gene3D" id="1.10.510.10">
    <property type="entry name" value="Transferase(Phosphotransferase) domain 1"/>
    <property type="match status" value="1"/>
</dbReference>
<dbReference type="InterPro" id="IPR013498">
    <property type="entry name" value="Topo_IA_Znf"/>
</dbReference>
<protein>
    <recommendedName>
        <fullName evidence="3">Protein kinase domain-containing protein</fullName>
    </recommendedName>
</protein>
<sequence>MQDIVIGKNRFSLAERIGSGGEGEVYAINGRSGQAVKIYFASKRRERETKVRAMVGEGLAVKTDLIAYPGEIASDQRGNFIGFVMRRVTGCRPVHELYDPKSRKIHFPKADYRFLIHSALNVARAVGKVHQTGCVIGDLNHSGVLVAPDATVALIDADSFQFRVNGRSYPCVVGVPDFTPPELHGKNLATVERTIAHDNFGLAVAIFHLLFMGKHPYAGIRKGSETSMGEDIARNRFAYSLQRSAQTQSKPPPGALTLDLFPDVLSKTFEAAFGLTPGARPSALDWIHALSKLESSLSHCTKVKTHYYPSAAKGCVWCKLTAKSGLDMFPDMSAVTPNIPTDARGTEQAIREILAFRFPAVGDLLPAVMVRGASSALSEAKGGKRGRTLLGLLMMGGAVAGFIYATPVWFIWIGLAFWGWSFVGDREVSSSPFVQAFKDADERVQRELNAFMQRNGLTEVVKVRGDLDATIATYKGHDDALSREVMKLKSNRESRQRQAYLDRFSVRRANISGIGPAKTATLISFGIETAGDVNRSTVMQVPGFGEVMTGKLVAWRRRHESRFKYDRTPNAQDVADERALRGRFAAEKAKLESTIRNGLGTLRNARAKLDSLPARVKNDRGLSDALATRAQAERDLKELDASVPASTVALTVATPPQPPRAPHVATPTPSRRAGAASSPSCPKCGSSMRRRSGRYGQFWGCSRYPKCRGSRN</sequence>
<dbReference type="GO" id="GO:0005524">
    <property type="term" value="F:ATP binding"/>
    <property type="evidence" value="ECO:0007669"/>
    <property type="project" value="InterPro"/>
</dbReference>
<dbReference type="InterPro" id="IPR011009">
    <property type="entry name" value="Kinase-like_dom_sf"/>
</dbReference>
<feature type="transmembrane region" description="Helical" evidence="2">
    <location>
        <begin position="389"/>
        <end position="420"/>
    </location>
</feature>
<dbReference type="GO" id="GO:0004672">
    <property type="term" value="F:protein kinase activity"/>
    <property type="evidence" value="ECO:0007669"/>
    <property type="project" value="InterPro"/>
</dbReference>
<dbReference type="CDD" id="cd20805">
    <property type="entry name" value="C1_DGK_rpt2"/>
    <property type="match status" value="1"/>
</dbReference>
<evidence type="ECO:0000256" key="2">
    <source>
        <dbReference type="SAM" id="Phobius"/>
    </source>
</evidence>
<dbReference type="GO" id="GO:0003677">
    <property type="term" value="F:DNA binding"/>
    <property type="evidence" value="ECO:0007669"/>
    <property type="project" value="InterPro"/>
</dbReference>